<accession>A0A426Y7W3</accession>
<proteinExistence type="predicted"/>
<name>A0A426Y7W3_ENSVE</name>
<dbReference type="AlphaFoldDB" id="A0A426Y7W3"/>
<feature type="region of interest" description="Disordered" evidence="1">
    <location>
        <begin position="1"/>
        <end position="23"/>
    </location>
</feature>
<reference evidence="2 3" key="1">
    <citation type="journal article" date="2014" name="Agronomy (Basel)">
        <title>A Draft Genome Sequence for Ensete ventricosum, the Drought-Tolerant Tree Against Hunger.</title>
        <authorList>
            <person name="Harrison J."/>
            <person name="Moore K.A."/>
            <person name="Paszkiewicz K."/>
            <person name="Jones T."/>
            <person name="Grant M."/>
            <person name="Ambacheew D."/>
            <person name="Muzemil S."/>
            <person name="Studholme D.J."/>
        </authorList>
    </citation>
    <scope>NUCLEOTIDE SEQUENCE [LARGE SCALE GENOMIC DNA]</scope>
</reference>
<evidence type="ECO:0000256" key="1">
    <source>
        <dbReference type="SAM" id="MobiDB-lite"/>
    </source>
</evidence>
<evidence type="ECO:0000313" key="3">
    <source>
        <dbReference type="Proteomes" id="UP000287651"/>
    </source>
</evidence>
<sequence length="299" mass="32871">MEDSVRPEVVGVGAADDADDGEVLAIGTRDGVEHAEASHGEGDDTSADAARAGVAIGGVPGVKLVTASDEAEAGLGDEVVEEGEVEVPGDGEHVVGAHLDESPSQVASKGLLRRRSLNRGSDGVAVPRRRAADDAVRFRFQRRIHRPNLGFHCYRDRERVGEPKRSLFPTMLYFFFDVSYVLQFPPLHLLRCSTKDFYQLQTIAKDLNHKYASRSLAYFMESFRLGKGKGKDELRNLSTQPDLIVHPVRTDSSQVSRTSKSVNSESDLMMGREDTCSCVCMQSMSRKKEIMISKTNIAR</sequence>
<dbReference type="Proteomes" id="UP000287651">
    <property type="component" value="Unassembled WGS sequence"/>
</dbReference>
<organism evidence="2 3">
    <name type="scientific">Ensete ventricosum</name>
    <name type="common">Abyssinian banana</name>
    <name type="synonym">Musa ensete</name>
    <dbReference type="NCBI Taxonomy" id="4639"/>
    <lineage>
        <taxon>Eukaryota</taxon>
        <taxon>Viridiplantae</taxon>
        <taxon>Streptophyta</taxon>
        <taxon>Embryophyta</taxon>
        <taxon>Tracheophyta</taxon>
        <taxon>Spermatophyta</taxon>
        <taxon>Magnoliopsida</taxon>
        <taxon>Liliopsida</taxon>
        <taxon>Zingiberales</taxon>
        <taxon>Musaceae</taxon>
        <taxon>Ensete</taxon>
    </lineage>
</organism>
<protein>
    <submittedName>
        <fullName evidence="2">Uncharacterized protein</fullName>
    </submittedName>
</protein>
<comment type="caution">
    <text evidence="2">The sequence shown here is derived from an EMBL/GenBank/DDBJ whole genome shotgun (WGS) entry which is preliminary data.</text>
</comment>
<evidence type="ECO:0000313" key="2">
    <source>
        <dbReference type="EMBL" id="RRT47814.1"/>
    </source>
</evidence>
<dbReference type="EMBL" id="AMZH03014332">
    <property type="protein sequence ID" value="RRT47814.1"/>
    <property type="molecule type" value="Genomic_DNA"/>
</dbReference>
<gene>
    <name evidence="2" type="ORF">B296_00028393</name>
</gene>